<protein>
    <submittedName>
        <fullName evidence="2">Helix-turn-helix domain-containing protein</fullName>
    </submittedName>
</protein>
<reference evidence="2 3" key="1">
    <citation type="submission" date="2024-10" db="EMBL/GenBank/DDBJ databases">
        <title>The Natural Products Discovery Center: Release of the First 8490 Sequenced Strains for Exploring Actinobacteria Biosynthetic Diversity.</title>
        <authorList>
            <person name="Kalkreuter E."/>
            <person name="Kautsar S.A."/>
            <person name="Yang D."/>
            <person name="Bader C.D."/>
            <person name="Teijaro C.N."/>
            <person name="Fluegel L."/>
            <person name="Davis C.M."/>
            <person name="Simpson J.R."/>
            <person name="Lauterbach L."/>
            <person name="Steele A.D."/>
            <person name="Gui C."/>
            <person name="Meng S."/>
            <person name="Li G."/>
            <person name="Viehrig K."/>
            <person name="Ye F."/>
            <person name="Su P."/>
            <person name="Kiefer A.F."/>
            <person name="Nichols A."/>
            <person name="Cepeda A.J."/>
            <person name="Yan W."/>
            <person name="Fan B."/>
            <person name="Jiang Y."/>
            <person name="Adhikari A."/>
            <person name="Zheng C.-J."/>
            <person name="Schuster L."/>
            <person name="Cowan T.M."/>
            <person name="Smanski M.J."/>
            <person name="Chevrette M.G."/>
            <person name="De Carvalho L.P.S."/>
            <person name="Shen B."/>
        </authorList>
    </citation>
    <scope>NUCLEOTIDE SEQUENCE [LARGE SCALE GENOMIC DNA]</scope>
    <source>
        <strain evidence="2 3">NPDC020568</strain>
    </source>
</reference>
<dbReference type="InterPro" id="IPR043917">
    <property type="entry name" value="DUF5753"/>
</dbReference>
<name>A0ABW7TK51_9NOCA</name>
<dbReference type="Pfam" id="PF19054">
    <property type="entry name" value="DUF5753"/>
    <property type="match status" value="1"/>
</dbReference>
<accession>A0ABW7TK51</accession>
<dbReference type="EMBL" id="JBIRUQ010000002">
    <property type="protein sequence ID" value="MFI1461415.1"/>
    <property type="molecule type" value="Genomic_DNA"/>
</dbReference>
<dbReference type="Gene3D" id="1.10.260.40">
    <property type="entry name" value="lambda repressor-like DNA-binding domains"/>
    <property type="match status" value="1"/>
</dbReference>
<keyword evidence="3" id="KW-1185">Reference proteome</keyword>
<dbReference type="RefSeq" id="WP_033244941.1">
    <property type="nucleotide sequence ID" value="NZ_JBIRUQ010000002.1"/>
</dbReference>
<evidence type="ECO:0000259" key="1">
    <source>
        <dbReference type="PROSITE" id="PS50943"/>
    </source>
</evidence>
<comment type="caution">
    <text evidence="2">The sequence shown here is derived from an EMBL/GenBank/DDBJ whole genome shotgun (WGS) entry which is preliminary data.</text>
</comment>
<dbReference type="GeneID" id="93504427"/>
<dbReference type="PROSITE" id="PS50943">
    <property type="entry name" value="HTH_CROC1"/>
    <property type="match status" value="1"/>
</dbReference>
<evidence type="ECO:0000313" key="3">
    <source>
        <dbReference type="Proteomes" id="UP001611263"/>
    </source>
</evidence>
<sequence>MKEDRSLEVGGTLPRRQLGRYLKEAREGSGMTLEQAASLMEWNKSTLSRLERGLTERVRARDVLALCENYGLDDNQTAVAQGLAEQTPAKSWWHAYGDLIPSWFNLYVGLEAGAQELAAYQPLLIPGILQTADYTRAIDRRYFSDETEDELERRVQVRSQRQHILTRKRRPVTASFVLHESVLRTVVGDRRVMVAQLRHLADIGTLPNVEVRILPFDAGIPLGAALPPFTIMDFGTDALGRMTQPPVVYCENYTGSVYLERQADVLRFREAFATLRVAGPDTRASRDLLREIARSFAT</sequence>
<evidence type="ECO:0000313" key="2">
    <source>
        <dbReference type="EMBL" id="MFI1461415.1"/>
    </source>
</evidence>
<dbReference type="SMART" id="SM00530">
    <property type="entry name" value="HTH_XRE"/>
    <property type="match status" value="1"/>
</dbReference>
<dbReference type="InterPro" id="IPR010982">
    <property type="entry name" value="Lambda_DNA-bd_dom_sf"/>
</dbReference>
<feature type="domain" description="HTH cro/C1-type" evidence="1">
    <location>
        <begin position="22"/>
        <end position="77"/>
    </location>
</feature>
<proteinExistence type="predicted"/>
<dbReference type="Proteomes" id="UP001611263">
    <property type="component" value="Unassembled WGS sequence"/>
</dbReference>
<organism evidence="2 3">
    <name type="scientific">Nocardia carnea</name>
    <dbReference type="NCBI Taxonomy" id="37328"/>
    <lineage>
        <taxon>Bacteria</taxon>
        <taxon>Bacillati</taxon>
        <taxon>Actinomycetota</taxon>
        <taxon>Actinomycetes</taxon>
        <taxon>Mycobacteriales</taxon>
        <taxon>Nocardiaceae</taxon>
        <taxon>Nocardia</taxon>
    </lineage>
</organism>
<dbReference type="CDD" id="cd00093">
    <property type="entry name" value="HTH_XRE"/>
    <property type="match status" value="1"/>
</dbReference>
<gene>
    <name evidence="2" type="ORF">ACH4WX_11920</name>
</gene>
<dbReference type="Pfam" id="PF13560">
    <property type="entry name" value="HTH_31"/>
    <property type="match status" value="1"/>
</dbReference>
<dbReference type="InterPro" id="IPR001387">
    <property type="entry name" value="Cro/C1-type_HTH"/>
</dbReference>
<dbReference type="SUPFAM" id="SSF47413">
    <property type="entry name" value="lambda repressor-like DNA-binding domains"/>
    <property type="match status" value="1"/>
</dbReference>